<sequence length="122" mass="13396">MIESSAKILLIDDDDIIQYMVQDVVTQMGHDFSCASNGEAARSLLAAQRYDLVILDRQLPDTDGLLLAQLIQSQARSPFIVLSNLASTNDQILGLGLGAKDYICKPVAAAVLRKRSIDDVWY</sequence>
<dbReference type="GO" id="GO:0005829">
    <property type="term" value="C:cytosol"/>
    <property type="evidence" value="ECO:0007669"/>
    <property type="project" value="TreeGrafter"/>
</dbReference>
<evidence type="ECO:0000256" key="4">
    <source>
        <dbReference type="ARBA" id="ARBA00023125"/>
    </source>
</evidence>
<evidence type="ECO:0000256" key="5">
    <source>
        <dbReference type="ARBA" id="ARBA00023163"/>
    </source>
</evidence>
<keyword evidence="4" id="KW-0238">DNA-binding</keyword>
<dbReference type="PROSITE" id="PS50110">
    <property type="entry name" value="RESPONSE_REGULATORY"/>
    <property type="match status" value="1"/>
</dbReference>
<keyword evidence="5" id="KW-0804">Transcription</keyword>
<dbReference type="Gene3D" id="3.40.50.2300">
    <property type="match status" value="1"/>
</dbReference>
<dbReference type="GO" id="GO:0000156">
    <property type="term" value="F:phosphorelay response regulator activity"/>
    <property type="evidence" value="ECO:0007669"/>
    <property type="project" value="TreeGrafter"/>
</dbReference>
<keyword evidence="1 6" id="KW-0597">Phosphoprotein</keyword>
<evidence type="ECO:0000313" key="9">
    <source>
        <dbReference type="Proteomes" id="UP000253772"/>
    </source>
</evidence>
<dbReference type="PANTHER" id="PTHR48111:SF1">
    <property type="entry name" value="TWO-COMPONENT RESPONSE REGULATOR ORR33"/>
    <property type="match status" value="1"/>
</dbReference>
<dbReference type="SUPFAM" id="SSF52172">
    <property type="entry name" value="CheY-like"/>
    <property type="match status" value="1"/>
</dbReference>
<organism evidence="8 9">
    <name type="scientific">Cupriavidus metallidurans</name>
    <dbReference type="NCBI Taxonomy" id="119219"/>
    <lineage>
        <taxon>Bacteria</taxon>
        <taxon>Pseudomonadati</taxon>
        <taxon>Pseudomonadota</taxon>
        <taxon>Betaproteobacteria</taxon>
        <taxon>Burkholderiales</taxon>
        <taxon>Burkholderiaceae</taxon>
        <taxon>Cupriavidus</taxon>
    </lineage>
</organism>
<dbReference type="InterPro" id="IPR011006">
    <property type="entry name" value="CheY-like_superfamily"/>
</dbReference>
<dbReference type="InterPro" id="IPR039420">
    <property type="entry name" value="WalR-like"/>
</dbReference>
<keyword evidence="2" id="KW-0902">Two-component regulatory system</keyword>
<dbReference type="GO" id="GO:0032993">
    <property type="term" value="C:protein-DNA complex"/>
    <property type="evidence" value="ECO:0007669"/>
    <property type="project" value="TreeGrafter"/>
</dbReference>
<evidence type="ECO:0000256" key="2">
    <source>
        <dbReference type="ARBA" id="ARBA00023012"/>
    </source>
</evidence>
<dbReference type="SMART" id="SM00448">
    <property type="entry name" value="REC"/>
    <property type="match status" value="1"/>
</dbReference>
<feature type="domain" description="Response regulatory" evidence="7">
    <location>
        <begin position="7"/>
        <end position="120"/>
    </location>
</feature>
<evidence type="ECO:0000313" key="8">
    <source>
        <dbReference type="EMBL" id="QBP12535.1"/>
    </source>
</evidence>
<dbReference type="PANTHER" id="PTHR48111">
    <property type="entry name" value="REGULATOR OF RPOS"/>
    <property type="match status" value="1"/>
</dbReference>
<dbReference type="Pfam" id="PF00072">
    <property type="entry name" value="Response_reg"/>
    <property type="match status" value="1"/>
</dbReference>
<evidence type="ECO:0000259" key="7">
    <source>
        <dbReference type="PROSITE" id="PS50110"/>
    </source>
</evidence>
<dbReference type="InterPro" id="IPR001789">
    <property type="entry name" value="Sig_transdc_resp-reg_receiver"/>
</dbReference>
<name>A0A482IU00_9BURK</name>
<evidence type="ECO:0000256" key="1">
    <source>
        <dbReference type="ARBA" id="ARBA00022553"/>
    </source>
</evidence>
<dbReference type="RefSeq" id="WP_133428597.1">
    <property type="nucleotide sequence ID" value="NZ_CP037901.1"/>
</dbReference>
<evidence type="ECO:0000256" key="3">
    <source>
        <dbReference type="ARBA" id="ARBA00023015"/>
    </source>
</evidence>
<evidence type="ECO:0000256" key="6">
    <source>
        <dbReference type="PROSITE-ProRule" id="PRU00169"/>
    </source>
</evidence>
<dbReference type="Proteomes" id="UP000253772">
    <property type="component" value="Chromosome c2"/>
</dbReference>
<dbReference type="OrthoDB" id="236568at2"/>
<proteinExistence type="predicted"/>
<reference evidence="8 9" key="1">
    <citation type="submission" date="2019-03" db="EMBL/GenBank/DDBJ databases">
        <title>Comparative insights into the high quality Complete genome sequence of highly metal resistant Cupriavidus metallidurans strain BS1 isolated from a gold-copper mine.</title>
        <authorList>
            <person name="Mazhar H.S."/>
            <person name="Rensing C."/>
        </authorList>
    </citation>
    <scope>NUCLEOTIDE SEQUENCE [LARGE SCALE GENOMIC DNA]</scope>
    <source>
        <strain evidence="8 9">BS1</strain>
    </source>
</reference>
<dbReference type="GO" id="GO:0006355">
    <property type="term" value="P:regulation of DNA-templated transcription"/>
    <property type="evidence" value="ECO:0007669"/>
    <property type="project" value="TreeGrafter"/>
</dbReference>
<dbReference type="EMBL" id="CP037901">
    <property type="protein sequence ID" value="QBP12535.1"/>
    <property type="molecule type" value="Genomic_DNA"/>
</dbReference>
<keyword evidence="3" id="KW-0805">Transcription regulation</keyword>
<dbReference type="GO" id="GO:0000976">
    <property type="term" value="F:transcription cis-regulatory region binding"/>
    <property type="evidence" value="ECO:0007669"/>
    <property type="project" value="TreeGrafter"/>
</dbReference>
<protein>
    <submittedName>
        <fullName evidence="8">Response regulator transcription factor</fullName>
    </submittedName>
</protein>
<feature type="modified residue" description="4-aspartylphosphate" evidence="6">
    <location>
        <position position="56"/>
    </location>
</feature>
<dbReference type="AlphaFoldDB" id="A0A482IU00"/>
<accession>A0A482IU00</accession>
<gene>
    <name evidence="8" type="ORF">DDF84_022715</name>
</gene>